<reference evidence="8 10" key="1">
    <citation type="journal article" date="2016" name="Genome Announc.">
        <title>Draft Genome Sequence of the Rumen Methanogen Methanobrevibacter olleyae YLM1.</title>
        <authorList>
            <person name="Kelly W.J."/>
            <person name="Li D."/>
            <person name="Lambie S.C."/>
            <person name="Cox F."/>
            <person name="Attwood G.T."/>
            <person name="Altermann E."/>
            <person name="Leahy S.C."/>
        </authorList>
    </citation>
    <scope>NUCLEOTIDE SEQUENCE [LARGE SCALE GENOMIC DNA]</scope>
    <source>
        <strain evidence="8 10">YLM1</strain>
    </source>
</reference>
<gene>
    <name evidence="9" type="ORF">SAMN02910297_00307</name>
    <name evidence="8" type="ORF">YLM1_1106</name>
</gene>
<reference evidence="9" key="4">
    <citation type="submission" date="2016-10" db="EMBL/GenBank/DDBJ databases">
        <authorList>
            <person name="de Groot N.N."/>
        </authorList>
    </citation>
    <scope>NUCLEOTIDE SEQUENCE [LARGE SCALE GENOMIC DNA]</scope>
    <source>
        <strain evidence="9">DSM 16632</strain>
    </source>
</reference>
<dbReference type="InterPro" id="IPR027467">
    <property type="entry name" value="MopterinOxRdtase_cofactor_BS"/>
</dbReference>
<reference evidence="11" key="3">
    <citation type="submission" date="2016-10" db="EMBL/GenBank/DDBJ databases">
        <authorList>
            <person name="Varghese N."/>
        </authorList>
    </citation>
    <scope>NUCLEOTIDE SEQUENCE [LARGE SCALE GENOMIC DNA]</scope>
    <source>
        <strain evidence="11">DSM 16632</strain>
    </source>
</reference>
<dbReference type="AlphaFoldDB" id="A0A126QZX7"/>
<dbReference type="GO" id="GO:0022904">
    <property type="term" value="P:respiratory electron transport chain"/>
    <property type="evidence" value="ECO:0007669"/>
    <property type="project" value="TreeGrafter"/>
</dbReference>
<keyword evidence="4" id="KW-0560">Oxidoreductase</keyword>
<evidence type="ECO:0000313" key="10">
    <source>
        <dbReference type="Proteomes" id="UP000066376"/>
    </source>
</evidence>
<evidence type="ECO:0000259" key="7">
    <source>
        <dbReference type="PROSITE" id="PS51669"/>
    </source>
</evidence>
<dbReference type="Proteomes" id="UP000183442">
    <property type="component" value="Unassembled WGS sequence"/>
</dbReference>
<sequence>MLDIKHTICPSCSVGCGLNIVSKDGVVVGTYPYKRHPINEGKNCLNGRNSILQFEDSIKKPSFVKNNELEESDNESIIKAIKDQLDSIDANELAIICSGNNTNEEIDRIIKFAEEYGSEKIGFYGYNFPNFFGDVASYDDVYNASTILAIGDIYRDNPLLGRRIVLSKENGAKLINLDDVEKSITSLNADEFIQFKDGEFADKIDALKDQLDENSVIIVNKIDSKEDFALIEGLSKGANAKLLPVFNAPNSKGAMNRLNSLDNDEIKDLIDNSKVLIVVKDNLLDYLSEDDIKGKSFIVNISNEKNRFAELSDIVLPGKFWVEKSGTFTNCEGLEQNFSISAECENDNLSEIEMFDELA</sequence>
<organism evidence="8 10">
    <name type="scientific">Methanobrevibacter olleyae</name>
    <dbReference type="NCBI Taxonomy" id="294671"/>
    <lineage>
        <taxon>Archaea</taxon>
        <taxon>Methanobacteriati</taxon>
        <taxon>Methanobacteriota</taxon>
        <taxon>Methanomada group</taxon>
        <taxon>Methanobacteria</taxon>
        <taxon>Methanobacteriales</taxon>
        <taxon>Methanobacteriaceae</taxon>
        <taxon>Methanobrevibacter</taxon>
    </lineage>
</organism>
<dbReference type="SUPFAM" id="SSF53706">
    <property type="entry name" value="Formate dehydrogenase/DMSO reductase, domains 1-3"/>
    <property type="match status" value="1"/>
</dbReference>
<dbReference type="PATRIC" id="fig|294671.3.peg.1157"/>
<dbReference type="SMART" id="SM00926">
    <property type="entry name" value="Molybdop_Fe4S4"/>
    <property type="match status" value="1"/>
</dbReference>
<feature type="domain" description="4Fe-4S Mo/W bis-MGD-type" evidence="7">
    <location>
        <begin position="2"/>
        <end position="58"/>
    </location>
</feature>
<evidence type="ECO:0000313" key="9">
    <source>
        <dbReference type="EMBL" id="SFL23589.1"/>
    </source>
</evidence>
<dbReference type="STRING" id="294671.YLM1_1106"/>
<evidence type="ECO:0000256" key="5">
    <source>
        <dbReference type="ARBA" id="ARBA00023004"/>
    </source>
</evidence>
<evidence type="ECO:0000256" key="6">
    <source>
        <dbReference type="ARBA" id="ARBA00023014"/>
    </source>
</evidence>
<protein>
    <submittedName>
        <fullName evidence="8">Formate dehydrogenase alpha subunit FdhA</fullName>
    </submittedName>
    <submittedName>
        <fullName evidence="9">Formate dehydrogenase major subunit</fullName>
    </submittedName>
</protein>
<dbReference type="PANTHER" id="PTHR43105">
    <property type="entry name" value="RESPIRATORY NITRATE REDUCTASE"/>
    <property type="match status" value="1"/>
</dbReference>
<dbReference type="InterPro" id="IPR006963">
    <property type="entry name" value="Mopterin_OxRdtase_4Fe-4S_dom"/>
</dbReference>
<dbReference type="GO" id="GO:0016020">
    <property type="term" value="C:membrane"/>
    <property type="evidence" value="ECO:0007669"/>
    <property type="project" value="TreeGrafter"/>
</dbReference>
<keyword evidence="3" id="KW-0479">Metal-binding</keyword>
<accession>A0A126QZX7</accession>
<keyword evidence="2" id="KW-0004">4Fe-4S</keyword>
<dbReference type="OrthoDB" id="23466at2157"/>
<evidence type="ECO:0000256" key="2">
    <source>
        <dbReference type="ARBA" id="ARBA00022485"/>
    </source>
</evidence>
<evidence type="ECO:0000256" key="4">
    <source>
        <dbReference type="ARBA" id="ARBA00023002"/>
    </source>
</evidence>
<dbReference type="PANTHER" id="PTHR43105:SF14">
    <property type="entry name" value="FORMATE DEHYDROGENASE H"/>
    <property type="match status" value="1"/>
</dbReference>
<dbReference type="GO" id="GO:0046872">
    <property type="term" value="F:metal ion binding"/>
    <property type="evidence" value="ECO:0007669"/>
    <property type="project" value="UniProtKB-KW"/>
</dbReference>
<dbReference type="PROSITE" id="PS51669">
    <property type="entry name" value="4FE4S_MOW_BIS_MGD"/>
    <property type="match status" value="1"/>
</dbReference>
<evidence type="ECO:0000256" key="3">
    <source>
        <dbReference type="ARBA" id="ARBA00022723"/>
    </source>
</evidence>
<dbReference type="PROSITE" id="PS00551">
    <property type="entry name" value="MOLYBDOPTERIN_PROK_1"/>
    <property type="match status" value="1"/>
</dbReference>
<dbReference type="CDD" id="cd00368">
    <property type="entry name" value="Molybdopterin-Binding"/>
    <property type="match status" value="1"/>
</dbReference>
<comment type="similarity">
    <text evidence="1">Belongs to the prokaryotic molybdopterin-containing oxidoreductase family.</text>
</comment>
<name>A0A126QZX7_METOL</name>
<dbReference type="Gene3D" id="3.30.200.210">
    <property type="match status" value="1"/>
</dbReference>
<dbReference type="EMBL" id="FOTL01000003">
    <property type="protein sequence ID" value="SFL23589.1"/>
    <property type="molecule type" value="Genomic_DNA"/>
</dbReference>
<dbReference type="EMBL" id="CP014265">
    <property type="protein sequence ID" value="AMK15663.1"/>
    <property type="molecule type" value="Genomic_DNA"/>
</dbReference>
<dbReference type="GeneID" id="28489409"/>
<evidence type="ECO:0000313" key="11">
    <source>
        <dbReference type="Proteomes" id="UP000183442"/>
    </source>
</evidence>
<evidence type="ECO:0000256" key="1">
    <source>
        <dbReference type="ARBA" id="ARBA00010312"/>
    </source>
</evidence>
<dbReference type="Gene3D" id="3.40.50.740">
    <property type="match status" value="1"/>
</dbReference>
<keyword evidence="10" id="KW-1185">Reference proteome</keyword>
<dbReference type="RefSeq" id="WP_067147079.1">
    <property type="nucleotide sequence ID" value="NZ_CP014265.1"/>
</dbReference>
<evidence type="ECO:0000313" key="8">
    <source>
        <dbReference type="EMBL" id="AMK15663.1"/>
    </source>
</evidence>
<dbReference type="GO" id="GO:0051539">
    <property type="term" value="F:4 iron, 4 sulfur cluster binding"/>
    <property type="evidence" value="ECO:0007669"/>
    <property type="project" value="UniProtKB-KW"/>
</dbReference>
<dbReference type="KEGG" id="mol:YLM1_1106"/>
<dbReference type="GO" id="GO:0003954">
    <property type="term" value="F:NADH dehydrogenase activity"/>
    <property type="evidence" value="ECO:0007669"/>
    <property type="project" value="TreeGrafter"/>
</dbReference>
<proteinExistence type="inferred from homology"/>
<reference evidence="10" key="2">
    <citation type="submission" date="2016-02" db="EMBL/GenBank/DDBJ databases">
        <title>The draft genome sequence of the rumen methanogen Methanobrevibacter olleyae YLM1.</title>
        <authorList>
            <consortium name="New Zealand Agricultural Greenhouse Gas Research Centre/Pastoral Greenhouse Gas Research Consortium"/>
            <person name="Kelly W.J."/>
            <person name="Li D."/>
            <person name="Lambie S.C."/>
            <person name="Attwood G.T."/>
            <person name="Altermann E."/>
            <person name="Leahy S.C."/>
        </authorList>
    </citation>
    <scope>NUCLEOTIDE SEQUENCE [LARGE SCALE GENOMIC DNA]</scope>
    <source>
        <strain evidence="10">YLM1</strain>
    </source>
</reference>
<dbReference type="Pfam" id="PF04879">
    <property type="entry name" value="Molybdop_Fe4S4"/>
    <property type="match status" value="1"/>
</dbReference>
<keyword evidence="6" id="KW-0411">Iron-sulfur</keyword>
<dbReference type="InterPro" id="IPR050123">
    <property type="entry name" value="Prok_molybdopt-oxidoreductase"/>
</dbReference>
<keyword evidence="5" id="KW-0408">Iron</keyword>
<dbReference type="Proteomes" id="UP000066376">
    <property type="component" value="Chromosome"/>
</dbReference>